<dbReference type="InterPro" id="IPR032378">
    <property type="entry name" value="ZC3H15/TMA46_C"/>
</dbReference>
<name>A0A2R5LGN3_9ACAR</name>
<organism evidence="3">
    <name type="scientific">Ornithodoros turicata</name>
    <dbReference type="NCBI Taxonomy" id="34597"/>
    <lineage>
        <taxon>Eukaryota</taxon>
        <taxon>Metazoa</taxon>
        <taxon>Ecdysozoa</taxon>
        <taxon>Arthropoda</taxon>
        <taxon>Chelicerata</taxon>
        <taxon>Arachnida</taxon>
        <taxon>Acari</taxon>
        <taxon>Parasitiformes</taxon>
        <taxon>Ixodida</taxon>
        <taxon>Ixodoidea</taxon>
        <taxon>Argasidae</taxon>
        <taxon>Ornithodorinae</taxon>
        <taxon>Ornithodoros</taxon>
    </lineage>
</organism>
<keyword evidence="1" id="KW-0175">Coiled coil</keyword>
<evidence type="ECO:0000259" key="2">
    <source>
        <dbReference type="PROSITE" id="PS50908"/>
    </source>
</evidence>
<dbReference type="SUPFAM" id="SSF54495">
    <property type="entry name" value="UBC-like"/>
    <property type="match status" value="1"/>
</dbReference>
<reference evidence="3" key="1">
    <citation type="submission" date="2018-03" db="EMBL/GenBank/DDBJ databases">
        <title>The relapsing fever spirochete Borrelia turicatae persists in the highly oxidative environment of its soft-bodied tick vector.</title>
        <authorList>
            <person name="Bourret T.J."/>
            <person name="Boyle W.K."/>
            <person name="Valenzuela J.G."/>
            <person name="Oliveira F."/>
            <person name="Lopez J.E."/>
        </authorList>
    </citation>
    <scope>NUCLEOTIDE SEQUENCE</scope>
    <source>
        <strain evidence="3">Kansas strain/isolate</strain>
        <tissue evidence="3">Salivary glands</tissue>
    </source>
</reference>
<dbReference type="EMBL" id="GGLE01004503">
    <property type="protein sequence ID" value="MBY08629.1"/>
    <property type="molecule type" value="Transcribed_RNA"/>
</dbReference>
<feature type="domain" description="RWD" evidence="2">
    <location>
        <begin position="10"/>
        <end position="115"/>
    </location>
</feature>
<dbReference type="Gene3D" id="3.10.110.10">
    <property type="entry name" value="Ubiquitin Conjugating Enzyme"/>
    <property type="match status" value="1"/>
</dbReference>
<dbReference type="PANTHER" id="PTHR12292">
    <property type="entry name" value="RWD DOMAIN-CONTAINING PROTEIN"/>
    <property type="match status" value="1"/>
</dbReference>
<feature type="coiled-coil region" evidence="1">
    <location>
        <begin position="116"/>
        <end position="143"/>
    </location>
</feature>
<dbReference type="FunFam" id="3.10.110.10:FF:000075">
    <property type="entry name" value="RWD domain-containing protein (Gir2)"/>
    <property type="match status" value="1"/>
</dbReference>
<accession>A0A2R5LGN3</accession>
<protein>
    <submittedName>
        <fullName evidence="3">Putative rwd domain-containing protein</fullName>
    </submittedName>
</protein>
<dbReference type="Pfam" id="PF05773">
    <property type="entry name" value="RWD"/>
    <property type="match status" value="1"/>
</dbReference>
<dbReference type="Gene3D" id="6.20.400.10">
    <property type="match status" value="1"/>
</dbReference>
<sequence length="228" mass="26400">MTDFKEEQRNEIEALDSIYPNELQILSDDPYHIFTIDVRGETVGEEEPLCVTLKFTYVPTYPEEGPVIEVIEGENIEDEDTKALMSLLLSEIEDNLGMAMIFSLVSAASEWLTTHAENIRVRKEEEEKRKHAKEEEVERAKFEGTRVTVECFLAWKEKFDAEMSELYNKEKETAGNRKLTGRELFERDQNLIDSDLQFMQEGEEDVKVDESLFQELDDLDLQDLGDGD</sequence>
<dbReference type="CDD" id="cd23816">
    <property type="entry name" value="RWD_RWDD1"/>
    <property type="match status" value="1"/>
</dbReference>
<evidence type="ECO:0000256" key="1">
    <source>
        <dbReference type="SAM" id="Coils"/>
    </source>
</evidence>
<dbReference type="InterPro" id="IPR040213">
    <property type="entry name" value="GIR2-like"/>
</dbReference>
<dbReference type="InterPro" id="IPR006575">
    <property type="entry name" value="RWD_dom"/>
</dbReference>
<evidence type="ECO:0000313" key="3">
    <source>
        <dbReference type="EMBL" id="MBY08629.1"/>
    </source>
</evidence>
<dbReference type="PROSITE" id="PS50908">
    <property type="entry name" value="RWD"/>
    <property type="match status" value="1"/>
</dbReference>
<dbReference type="Pfam" id="PF16543">
    <property type="entry name" value="DFRP_C"/>
    <property type="match status" value="1"/>
</dbReference>
<proteinExistence type="predicted"/>
<dbReference type="SMART" id="SM00591">
    <property type="entry name" value="RWD"/>
    <property type="match status" value="1"/>
</dbReference>
<dbReference type="InterPro" id="IPR016135">
    <property type="entry name" value="UBQ-conjugating_enzyme/RWD"/>
</dbReference>
<dbReference type="AlphaFoldDB" id="A0A2R5LGN3"/>